<dbReference type="AlphaFoldDB" id="A0A0E0JAS1"/>
<sequence>MFEEACSDQTDKYNDGDLFHHRQLPSAVSQALDTIEGLYLILRRKRMARRTTWFPGKQIGVV</sequence>
<evidence type="ECO:0000313" key="2">
    <source>
        <dbReference type="Proteomes" id="UP000006591"/>
    </source>
</evidence>
<reference evidence="1" key="1">
    <citation type="submission" date="2015-04" db="UniProtKB">
        <authorList>
            <consortium name="EnsemblPlants"/>
        </authorList>
    </citation>
    <scope>IDENTIFICATION</scope>
    <source>
        <strain evidence="1">SL10</strain>
    </source>
</reference>
<dbReference type="Proteomes" id="UP000006591">
    <property type="component" value="Chromosome 12"/>
</dbReference>
<reference evidence="1" key="2">
    <citation type="submission" date="2018-04" db="EMBL/GenBank/DDBJ databases">
        <title>OnivRS2 (Oryza nivara Reference Sequence Version 2).</title>
        <authorList>
            <person name="Zhang J."/>
            <person name="Kudrna D."/>
            <person name="Lee S."/>
            <person name="Talag J."/>
            <person name="Rajasekar S."/>
            <person name="Welchert J."/>
            <person name="Hsing Y.-I."/>
            <person name="Wing R.A."/>
        </authorList>
    </citation>
    <scope>NUCLEOTIDE SEQUENCE [LARGE SCALE GENOMIC DNA]</scope>
    <source>
        <strain evidence="1">SL10</strain>
    </source>
</reference>
<evidence type="ECO:0000313" key="1">
    <source>
        <dbReference type="EnsemblPlants" id="ONIVA12G13430.1"/>
    </source>
</evidence>
<dbReference type="HOGENOM" id="CLU_2908006_0_0_1"/>
<keyword evidence="2" id="KW-1185">Reference proteome</keyword>
<dbReference type="Gramene" id="ONIVA12G13430.1">
    <property type="protein sequence ID" value="ONIVA12G13430.1"/>
    <property type="gene ID" value="ONIVA12G13430"/>
</dbReference>
<dbReference type="EnsemblPlants" id="ONIVA12G13430.1">
    <property type="protein sequence ID" value="ONIVA12G13430.1"/>
    <property type="gene ID" value="ONIVA12G13430"/>
</dbReference>
<name>A0A0E0JAS1_ORYNI</name>
<organism evidence="1">
    <name type="scientific">Oryza nivara</name>
    <name type="common">Indian wild rice</name>
    <name type="synonym">Oryza sativa f. spontanea</name>
    <dbReference type="NCBI Taxonomy" id="4536"/>
    <lineage>
        <taxon>Eukaryota</taxon>
        <taxon>Viridiplantae</taxon>
        <taxon>Streptophyta</taxon>
        <taxon>Embryophyta</taxon>
        <taxon>Tracheophyta</taxon>
        <taxon>Spermatophyta</taxon>
        <taxon>Magnoliopsida</taxon>
        <taxon>Liliopsida</taxon>
        <taxon>Poales</taxon>
        <taxon>Poaceae</taxon>
        <taxon>BOP clade</taxon>
        <taxon>Oryzoideae</taxon>
        <taxon>Oryzeae</taxon>
        <taxon>Oryzinae</taxon>
        <taxon>Oryza</taxon>
    </lineage>
</organism>
<accession>A0A0E0JAS1</accession>
<protein>
    <submittedName>
        <fullName evidence="1">Uncharacterized protein</fullName>
    </submittedName>
</protein>
<proteinExistence type="predicted"/>